<reference evidence="3" key="1">
    <citation type="submission" date="2021-01" db="EMBL/GenBank/DDBJ databases">
        <authorList>
            <person name="Corre E."/>
            <person name="Pelletier E."/>
            <person name="Niang G."/>
            <person name="Scheremetjew M."/>
            <person name="Finn R."/>
            <person name="Kale V."/>
            <person name="Holt S."/>
            <person name="Cochrane G."/>
            <person name="Meng A."/>
            <person name="Brown T."/>
            <person name="Cohen L."/>
        </authorList>
    </citation>
    <scope>NUCLEOTIDE SEQUENCE</scope>
    <source>
        <strain evidence="2">CCMP441</strain>
        <strain evidence="3">CCMP644</strain>
    </source>
</reference>
<dbReference type="AlphaFoldDB" id="A0A6U4YVJ9"/>
<name>A0A6U4YVJ9_HEMAN</name>
<evidence type="ECO:0000256" key="1">
    <source>
        <dbReference type="SAM" id="MobiDB-lite"/>
    </source>
</evidence>
<dbReference type="EMBL" id="HBFX01033757">
    <property type="protein sequence ID" value="CAD8969313.1"/>
    <property type="molecule type" value="Transcribed_RNA"/>
</dbReference>
<gene>
    <name evidence="3" type="ORF">HAND00432_LOCUS20310</name>
    <name evidence="2" type="ORF">HAND1043_LOCUS23360</name>
</gene>
<evidence type="ECO:0000313" key="3">
    <source>
        <dbReference type="EMBL" id="CAD8969313.1"/>
    </source>
</evidence>
<accession>A0A6U4YVJ9</accession>
<sequence>MGNHHSRGMYEEPLAPQALPATPATVTAVGCTSTGKQVFHSPNLGPADFSRASSADTAAALVRDRSGFSSSGCTPLTSPGGGPTIPTVTAVPITWERASKMVHAESVTVCWSLRAWLDGIEMPSREVMEKCAKESMRRAPLEQLSRVEEADTEPMSSCSSEGEENWGRCAVGRSEEEEELDCHQDDHDVKGISFDADCMMLEGCPAW</sequence>
<evidence type="ECO:0000313" key="2">
    <source>
        <dbReference type="EMBL" id="CAD8756850.1"/>
    </source>
</evidence>
<proteinExistence type="predicted"/>
<dbReference type="EMBL" id="HBFK01038546">
    <property type="protein sequence ID" value="CAD8756850.1"/>
    <property type="molecule type" value="Transcribed_RNA"/>
</dbReference>
<dbReference type="PROSITE" id="PS51257">
    <property type="entry name" value="PROKAR_LIPOPROTEIN"/>
    <property type="match status" value="1"/>
</dbReference>
<feature type="region of interest" description="Disordered" evidence="1">
    <location>
        <begin position="146"/>
        <end position="172"/>
    </location>
</feature>
<organism evidence="3">
    <name type="scientific">Hemiselmis andersenii</name>
    <name type="common">Cryptophyte alga</name>
    <dbReference type="NCBI Taxonomy" id="464988"/>
    <lineage>
        <taxon>Eukaryota</taxon>
        <taxon>Cryptophyceae</taxon>
        <taxon>Cryptomonadales</taxon>
        <taxon>Hemiselmidaceae</taxon>
        <taxon>Hemiselmis</taxon>
    </lineage>
</organism>
<protein>
    <submittedName>
        <fullName evidence="3">Uncharacterized protein</fullName>
    </submittedName>
</protein>